<dbReference type="Gene3D" id="3.30.200.20">
    <property type="entry name" value="Phosphorylase Kinase, domain 1"/>
    <property type="match status" value="1"/>
</dbReference>
<dbReference type="PROSITE" id="PS50011">
    <property type="entry name" value="PROTEIN_KINASE_DOM"/>
    <property type="match status" value="1"/>
</dbReference>
<dbReference type="SMART" id="SM00364">
    <property type="entry name" value="LRR_BAC"/>
    <property type="match status" value="6"/>
</dbReference>
<feature type="domain" description="Protein kinase" evidence="5">
    <location>
        <begin position="585"/>
        <end position="833"/>
    </location>
</feature>
<dbReference type="PANTHER" id="PTHR48006">
    <property type="entry name" value="LEUCINE-RICH REPEAT-CONTAINING PROTEIN DDB_G0281931-RELATED"/>
    <property type="match status" value="1"/>
</dbReference>
<keyword evidence="3" id="KW-0547">Nucleotide-binding</keyword>
<dbReference type="InterPro" id="IPR001611">
    <property type="entry name" value="Leu-rich_rpt"/>
</dbReference>
<dbReference type="SMART" id="SM00369">
    <property type="entry name" value="LRR_TYP"/>
    <property type="match status" value="5"/>
</dbReference>
<comment type="caution">
    <text evidence="7">The sequence shown here is derived from an EMBL/GenBank/DDBJ whole genome shotgun (WGS) entry which is preliminary data.</text>
</comment>
<protein>
    <recommendedName>
        <fullName evidence="9">Protein kinase domain-containing protein</fullName>
    </recommendedName>
</protein>
<feature type="binding site" evidence="3">
    <location>
        <position position="612"/>
    </location>
    <ligand>
        <name>ATP</name>
        <dbReference type="ChEBI" id="CHEBI:30616"/>
    </ligand>
</feature>
<dbReference type="InterPro" id="IPR001245">
    <property type="entry name" value="Ser-Thr/Tyr_kinase_cat_dom"/>
</dbReference>
<feature type="region of interest" description="Disordered" evidence="4">
    <location>
        <begin position="846"/>
        <end position="866"/>
    </location>
</feature>
<dbReference type="SUPFAM" id="SSF53098">
    <property type="entry name" value="Ribonuclease H-like"/>
    <property type="match status" value="1"/>
</dbReference>
<keyword evidence="8" id="KW-1185">Reference proteome</keyword>
<evidence type="ECO:0000256" key="1">
    <source>
        <dbReference type="ARBA" id="ARBA00022614"/>
    </source>
</evidence>
<feature type="domain" description="RNase H type-1" evidence="6">
    <location>
        <begin position="1"/>
        <end position="126"/>
    </location>
</feature>
<keyword evidence="1" id="KW-0433">Leucine-rich repeat</keyword>
<organism evidence="7 8">
    <name type="scientific">Polyrhizophydium stewartii</name>
    <dbReference type="NCBI Taxonomy" id="2732419"/>
    <lineage>
        <taxon>Eukaryota</taxon>
        <taxon>Fungi</taxon>
        <taxon>Fungi incertae sedis</taxon>
        <taxon>Chytridiomycota</taxon>
        <taxon>Chytridiomycota incertae sedis</taxon>
        <taxon>Chytridiomycetes</taxon>
        <taxon>Rhizophydiales</taxon>
        <taxon>Rhizophydiales incertae sedis</taxon>
        <taxon>Polyrhizophydium</taxon>
    </lineage>
</organism>
<dbReference type="InterPro" id="IPR036397">
    <property type="entry name" value="RNaseH_sf"/>
</dbReference>
<dbReference type="InterPro" id="IPR000719">
    <property type="entry name" value="Prot_kinase_dom"/>
</dbReference>
<dbReference type="Proteomes" id="UP001527925">
    <property type="component" value="Unassembled WGS sequence"/>
</dbReference>
<dbReference type="InterPro" id="IPR012337">
    <property type="entry name" value="RNaseH-like_sf"/>
</dbReference>
<evidence type="ECO:0000313" key="7">
    <source>
        <dbReference type="EMBL" id="KAL2912246.1"/>
    </source>
</evidence>
<evidence type="ECO:0000256" key="3">
    <source>
        <dbReference type="PROSITE-ProRule" id="PRU10141"/>
    </source>
</evidence>
<dbReference type="PROSITE" id="PS51450">
    <property type="entry name" value="LRR"/>
    <property type="match status" value="4"/>
</dbReference>
<dbReference type="PANTHER" id="PTHR48006:SF86">
    <property type="entry name" value="PROTEIN KINASE DOMAIN-CONTAINING PROTEIN"/>
    <property type="match status" value="1"/>
</dbReference>
<evidence type="ECO:0000259" key="6">
    <source>
        <dbReference type="PROSITE" id="PS50879"/>
    </source>
</evidence>
<dbReference type="Gene3D" id="1.10.510.10">
    <property type="entry name" value="Transferase(Phosphotransferase) domain 1"/>
    <property type="match status" value="1"/>
</dbReference>
<gene>
    <name evidence="7" type="ORF">HK105_208237</name>
</gene>
<dbReference type="InterPro" id="IPR003591">
    <property type="entry name" value="Leu-rich_rpt_typical-subtyp"/>
</dbReference>
<dbReference type="InterPro" id="IPR011009">
    <property type="entry name" value="Kinase-like_dom_sf"/>
</dbReference>
<dbReference type="SUPFAM" id="SSF56112">
    <property type="entry name" value="Protein kinase-like (PK-like)"/>
    <property type="match status" value="1"/>
</dbReference>
<dbReference type="EMBL" id="JADGIZ020000072">
    <property type="protein sequence ID" value="KAL2912246.1"/>
    <property type="molecule type" value="Genomic_DNA"/>
</dbReference>
<dbReference type="Gene3D" id="3.80.10.10">
    <property type="entry name" value="Ribonuclease Inhibitor"/>
    <property type="match status" value="2"/>
</dbReference>
<sequence>MLGSITSLADSSALPIIAQLQVKPPPGFPSSTKAEIFAILHTVRHCAPGCHLTVFTDSQAAIDAIKKSTNLVSERNLLKLSCHGMLSVIHEITTMQHINIDLVKVKGHSGIPMNELADSLAKDARALPASHHDPLLQVNDDYLLDLCHMETLLHQDSIPIEIYPSKLLKTVPYAQWSTATNATLAKHNPGIPTANWDLTLRLINIGCGKIDHLDSSHTNETAFRLRLLTGRLQTNARIHGFGTLPDAKCPRCPCPSETRDHFLACPANVALLPCIVARTRELLVSRMSSARHWSPLTSIRNAPAGLLKALMLTRPNCLSSPTAKGIITSQLVNRVSRKLKAKLPLQTRRLAAIPPDPGSSSSDPPWTAPSAILTFEQIIDLLPDCPAHKKGKRRHEIYSILASINQAEQGVLANPSAAAALAAHARAAAEAARTVGAGPAAALAPVLAAAERLLSSTAARSPVHQALCAAATADRIRSLDARLAQLQPAPQDDIAAAIADDSAQLPELVRRLAEAGDAALAGSSGIETLAAIDRHGQALLSGVPEGLRPQAAALLDAARAAAAASSGRSLRPHHSWDVDADDVDIERSAVLGRGRSGSVARGWWRGNDVAVKLMDAATSEIAVTELERRLDIWAELDHPNVLNLHGACLNASVPFVVLPRMHSSVAEFLRRNPDTSIEVRSGFLAAAANGMQHLHAQPQPTVHGGISASNILIDHGGEVRLSDIGIGCIDPAVLEPASANAVRWAAPELAGAASGHSPESDVFAFGLTAFEILAGGSVAAAASAAVVEGRPLERPEDIPDAAWDVIHSCLDTDLTKRPPASEIANRLDALPTVSGSFWLLAASAPDGDEAHGQAEDPPSPSRSSALGSLAGHDIEHLLAAFPAWCKAKGITRRTFRNFREMVKMAVSSYPVLEWAADGRLVALRLKNQRLRGAIPEQVCQLVSLRQLHLANNSFTHIPDGINVLANLTRLDLSSNQISHVPDSLCLLSKLSVLWLSNNQLKQLPPSVGELMRLRWLVVTNNQLTELPDTMVGMVSLTNLHLSNNQLARLPPAIADLRLMTQLHAENNKLTQLPPGMAQLAHLTDLRLNGNPVPAKKLAAINSKKCLVS</sequence>
<proteinExistence type="predicted"/>
<dbReference type="Pfam" id="PF07714">
    <property type="entry name" value="PK_Tyr_Ser-Thr"/>
    <property type="match status" value="1"/>
</dbReference>
<dbReference type="Gene3D" id="3.30.420.10">
    <property type="entry name" value="Ribonuclease H-like superfamily/Ribonuclease H"/>
    <property type="match status" value="1"/>
</dbReference>
<dbReference type="SUPFAM" id="SSF52058">
    <property type="entry name" value="L domain-like"/>
    <property type="match status" value="1"/>
</dbReference>
<reference evidence="7 8" key="1">
    <citation type="submission" date="2023-09" db="EMBL/GenBank/DDBJ databases">
        <title>Pangenome analysis of Batrachochytrium dendrobatidis and related Chytrids.</title>
        <authorList>
            <person name="Yacoub M.N."/>
            <person name="Stajich J.E."/>
            <person name="James T.Y."/>
        </authorList>
    </citation>
    <scope>NUCLEOTIDE SEQUENCE [LARGE SCALE GENOMIC DNA]</scope>
    <source>
        <strain evidence="7 8">JEL0888</strain>
    </source>
</reference>
<keyword evidence="3" id="KW-0067">ATP-binding</keyword>
<dbReference type="InterPro" id="IPR051824">
    <property type="entry name" value="LRR_Rcpt-Like_S/T_Kinase"/>
</dbReference>
<keyword evidence="2" id="KW-0677">Repeat</keyword>
<evidence type="ECO:0000259" key="5">
    <source>
        <dbReference type="PROSITE" id="PS50011"/>
    </source>
</evidence>
<name>A0ABR4MYA3_9FUNG</name>
<dbReference type="PROSITE" id="PS00107">
    <property type="entry name" value="PROTEIN_KINASE_ATP"/>
    <property type="match status" value="1"/>
</dbReference>
<dbReference type="InterPro" id="IPR002156">
    <property type="entry name" value="RNaseH_domain"/>
</dbReference>
<dbReference type="Pfam" id="PF00075">
    <property type="entry name" value="RNase_H"/>
    <property type="match status" value="1"/>
</dbReference>
<evidence type="ECO:0000256" key="4">
    <source>
        <dbReference type="SAM" id="MobiDB-lite"/>
    </source>
</evidence>
<evidence type="ECO:0000313" key="8">
    <source>
        <dbReference type="Proteomes" id="UP001527925"/>
    </source>
</evidence>
<accession>A0ABR4MYA3</accession>
<dbReference type="PROSITE" id="PS50879">
    <property type="entry name" value="RNASE_H_1"/>
    <property type="match status" value="1"/>
</dbReference>
<evidence type="ECO:0008006" key="9">
    <source>
        <dbReference type="Google" id="ProtNLM"/>
    </source>
</evidence>
<dbReference type="Pfam" id="PF13855">
    <property type="entry name" value="LRR_8"/>
    <property type="match status" value="2"/>
</dbReference>
<dbReference type="InterPro" id="IPR017441">
    <property type="entry name" value="Protein_kinase_ATP_BS"/>
</dbReference>
<dbReference type="InterPro" id="IPR032675">
    <property type="entry name" value="LRR_dom_sf"/>
</dbReference>
<evidence type="ECO:0000256" key="2">
    <source>
        <dbReference type="ARBA" id="ARBA00022737"/>
    </source>
</evidence>